<reference evidence="2" key="1">
    <citation type="submission" date="2016-02" db="EMBL/GenBank/DDBJ databases">
        <authorList>
            <person name="Shin S.-K."/>
            <person name="Yi H."/>
            <person name="Kim E."/>
        </authorList>
    </citation>
    <scope>NUCLEOTIDE SEQUENCE [LARGE SCALE GENOMIC DNA]</scope>
    <source>
        <strain evidence="2">LPB0003</strain>
    </source>
</reference>
<evidence type="ECO:0008006" key="3">
    <source>
        <dbReference type="Google" id="ProtNLM"/>
    </source>
</evidence>
<dbReference type="EMBL" id="LSFM01000023">
    <property type="protein sequence ID" value="OBY62861.1"/>
    <property type="molecule type" value="Genomic_DNA"/>
</dbReference>
<evidence type="ECO:0000313" key="2">
    <source>
        <dbReference type="Proteomes" id="UP000092584"/>
    </source>
</evidence>
<protein>
    <recommendedName>
        <fullName evidence="3">Guanylate cyclase domain-containing protein</fullName>
    </recommendedName>
</protein>
<dbReference type="STRING" id="1774273.LPB03_12010"/>
<sequence>MSIFNPYLDVIKKAVDKDPRNHYIKLFSKQPESDFDTSYINELRNELPGLENLNESSRLVKGINAPAVESLPRLGNHPDFANLQNTNNTEKHWIISAFVDVKKSTQLYNNFALATVALITESIIKASILAVNLCGGYVHRIQGDGLMVYFGGKNIEKKQATKDALKAFAMISYFVKNDLKDYFDSQGIKEIYTRTGIDLGHDNQVLWMYSGLGDSGEVTTCSLHTSLAPKMQANASSNGIVTGQNIINQISSSDKYFKVKSKPIWDYEDGRFYNQYDFNWERYLVDNDFAKQNIKGDLILDIGNTVTPILNPTHLSPIAEINKPYYNF</sequence>
<dbReference type="AlphaFoldDB" id="A0A1B8TT46"/>
<dbReference type="KEGG" id="pob:LPB03_12010"/>
<proteinExistence type="predicted"/>
<keyword evidence="2" id="KW-1185">Reference proteome</keyword>
<dbReference type="Gene3D" id="3.30.70.1230">
    <property type="entry name" value="Nucleotide cyclase"/>
    <property type="match status" value="1"/>
</dbReference>
<organism evidence="1 2">
    <name type="scientific">Polaribacter vadi</name>
    <dbReference type="NCBI Taxonomy" id="1774273"/>
    <lineage>
        <taxon>Bacteria</taxon>
        <taxon>Pseudomonadati</taxon>
        <taxon>Bacteroidota</taxon>
        <taxon>Flavobacteriia</taxon>
        <taxon>Flavobacteriales</taxon>
        <taxon>Flavobacteriaceae</taxon>
    </lineage>
</organism>
<dbReference type="InterPro" id="IPR029787">
    <property type="entry name" value="Nucleotide_cyclase"/>
</dbReference>
<comment type="caution">
    <text evidence="1">The sequence shown here is derived from an EMBL/GenBank/DDBJ whole genome shotgun (WGS) entry which is preliminary data.</text>
</comment>
<dbReference type="OrthoDB" id="9806704at2"/>
<accession>A0A1B8TT46</accession>
<evidence type="ECO:0000313" key="1">
    <source>
        <dbReference type="EMBL" id="OBY62861.1"/>
    </source>
</evidence>
<gene>
    <name evidence="1" type="ORF">LPB3_12020</name>
</gene>
<name>A0A1B8TT46_9FLAO</name>
<dbReference type="SUPFAM" id="SSF55073">
    <property type="entry name" value="Nucleotide cyclase"/>
    <property type="match status" value="1"/>
</dbReference>
<dbReference type="RefSeq" id="WP_065319842.1">
    <property type="nucleotide sequence ID" value="NZ_CP017477.1"/>
</dbReference>
<dbReference type="Proteomes" id="UP000092584">
    <property type="component" value="Unassembled WGS sequence"/>
</dbReference>